<proteinExistence type="predicted"/>
<gene>
    <name evidence="1" type="ORF">CDAR_283431</name>
</gene>
<protein>
    <submittedName>
        <fullName evidence="1">Uncharacterized protein</fullName>
    </submittedName>
</protein>
<dbReference type="Proteomes" id="UP001054837">
    <property type="component" value="Unassembled WGS sequence"/>
</dbReference>
<comment type="caution">
    <text evidence="1">The sequence shown here is derived from an EMBL/GenBank/DDBJ whole genome shotgun (WGS) entry which is preliminary data.</text>
</comment>
<reference evidence="1 2" key="1">
    <citation type="submission" date="2021-06" db="EMBL/GenBank/DDBJ databases">
        <title>Caerostris darwini draft genome.</title>
        <authorList>
            <person name="Kono N."/>
            <person name="Arakawa K."/>
        </authorList>
    </citation>
    <scope>NUCLEOTIDE SEQUENCE [LARGE SCALE GENOMIC DNA]</scope>
</reference>
<accession>A0AAV4WNN6</accession>
<name>A0AAV4WNN6_9ARAC</name>
<evidence type="ECO:0000313" key="1">
    <source>
        <dbReference type="EMBL" id="GIY83085.1"/>
    </source>
</evidence>
<organism evidence="1 2">
    <name type="scientific">Caerostris darwini</name>
    <dbReference type="NCBI Taxonomy" id="1538125"/>
    <lineage>
        <taxon>Eukaryota</taxon>
        <taxon>Metazoa</taxon>
        <taxon>Ecdysozoa</taxon>
        <taxon>Arthropoda</taxon>
        <taxon>Chelicerata</taxon>
        <taxon>Arachnida</taxon>
        <taxon>Araneae</taxon>
        <taxon>Araneomorphae</taxon>
        <taxon>Entelegynae</taxon>
        <taxon>Araneoidea</taxon>
        <taxon>Araneidae</taxon>
        <taxon>Caerostris</taxon>
    </lineage>
</organism>
<dbReference type="AlphaFoldDB" id="A0AAV4WNN6"/>
<sequence length="88" mass="9838">MSQFTTGQEPKSLTWSSMKSTLLLVRRTMFSIRWRTTGSAWMSGSFRYVRCRERALSAAAFSLAICCMRLQICSDDCRLSGSSGVKGP</sequence>
<dbReference type="EMBL" id="BPLQ01014776">
    <property type="protein sequence ID" value="GIY83085.1"/>
    <property type="molecule type" value="Genomic_DNA"/>
</dbReference>
<keyword evidence="2" id="KW-1185">Reference proteome</keyword>
<evidence type="ECO:0000313" key="2">
    <source>
        <dbReference type="Proteomes" id="UP001054837"/>
    </source>
</evidence>